<dbReference type="Gene3D" id="2.130.10.10">
    <property type="entry name" value="YVTN repeat-like/Quinoprotein amine dehydrogenase"/>
    <property type="match status" value="1"/>
</dbReference>
<dbReference type="InterPro" id="IPR051200">
    <property type="entry name" value="Host-pathogen_enzymatic-act"/>
</dbReference>
<accession>A0A1W1Y998</accession>
<dbReference type="RefSeq" id="WP_084015348.1">
    <property type="nucleotide sequence ID" value="NZ_FWXS01000001.1"/>
</dbReference>
<organism evidence="4 5">
    <name type="scientific">Moheibacter sediminis</name>
    <dbReference type="NCBI Taxonomy" id="1434700"/>
    <lineage>
        <taxon>Bacteria</taxon>
        <taxon>Pseudomonadati</taxon>
        <taxon>Bacteroidota</taxon>
        <taxon>Flavobacteriia</taxon>
        <taxon>Flavobacteriales</taxon>
        <taxon>Weeksellaceae</taxon>
        <taxon>Moheibacter</taxon>
    </lineage>
</organism>
<dbReference type="Pfam" id="PF16819">
    <property type="entry name" value="DUF5074"/>
    <property type="match status" value="1"/>
</dbReference>
<evidence type="ECO:0000313" key="4">
    <source>
        <dbReference type="EMBL" id="SMC32790.1"/>
    </source>
</evidence>
<protein>
    <submittedName>
        <fullName evidence="4">Por secretion system C-terminal sorting domain-containing protein</fullName>
    </submittedName>
</protein>
<proteinExistence type="predicted"/>
<dbReference type="NCBIfam" id="TIGR04183">
    <property type="entry name" value="Por_Secre_tail"/>
    <property type="match status" value="1"/>
</dbReference>
<sequence length="427" mass="46353">MKNLYKKFNFLILGVLFSAITFAQDYSSGIIIANEGLFGTNTASLSFLSDEGALTNDIFGAANEGTELGNTAQGMGFNGENAYIVLNGSQTIRVVNRHSFELITTIDEGLENPRHIAFSNGKGYVTNWGDAGDAEDDYVAVINLETNSVENTIPVSEGPERIIEVEGKLYVTQQGGYGYGNTVSVIDVATNVVTEITVADVPLAMLEKDGFLYVICGGKQAWTQDETDGGLFQIDLNTNTVTKQYDFESGDHPNYLGSFEDQLYFVLDGGIYTINLTEETPEHDLLVQTDVAVTYGFNIIDDKIYIADAIDYVSPGEVIIYSLDGLALASYTVGLLPNGFYKNEEGGMNVIDQTLAEVKIYPNPASGVFFVDGKNISKVEIYDLAGRIVKSTSNISNGVSVNELNKGVYIVKIQSGKKSTSKKLIIK</sequence>
<dbReference type="AlphaFoldDB" id="A0A1W1Y998"/>
<evidence type="ECO:0000256" key="1">
    <source>
        <dbReference type="ARBA" id="ARBA00022729"/>
    </source>
</evidence>
<feature type="signal peptide" evidence="2">
    <location>
        <begin position="1"/>
        <end position="23"/>
    </location>
</feature>
<dbReference type="EMBL" id="FWXS01000001">
    <property type="protein sequence ID" value="SMC32790.1"/>
    <property type="molecule type" value="Genomic_DNA"/>
</dbReference>
<dbReference type="InterPro" id="IPR015943">
    <property type="entry name" value="WD40/YVTN_repeat-like_dom_sf"/>
</dbReference>
<dbReference type="InterPro" id="IPR031815">
    <property type="entry name" value="DUF5074"/>
</dbReference>
<keyword evidence="5" id="KW-1185">Reference proteome</keyword>
<evidence type="ECO:0000259" key="3">
    <source>
        <dbReference type="Pfam" id="PF18962"/>
    </source>
</evidence>
<name>A0A1W1Y998_9FLAO</name>
<dbReference type="Proteomes" id="UP000192393">
    <property type="component" value="Unassembled WGS sequence"/>
</dbReference>
<dbReference type="PANTHER" id="PTHR47197">
    <property type="entry name" value="PROTEIN NIRF"/>
    <property type="match status" value="1"/>
</dbReference>
<dbReference type="InterPro" id="IPR011048">
    <property type="entry name" value="Haem_d1_sf"/>
</dbReference>
<dbReference type="OrthoDB" id="9773938at2"/>
<reference evidence="5" key="1">
    <citation type="submission" date="2017-04" db="EMBL/GenBank/DDBJ databases">
        <authorList>
            <person name="Varghese N."/>
            <person name="Submissions S."/>
        </authorList>
    </citation>
    <scope>NUCLEOTIDE SEQUENCE [LARGE SCALE GENOMIC DNA]</scope>
    <source>
        <strain evidence="5">CGMCC 1.12708</strain>
    </source>
</reference>
<feature type="chain" id="PRO_5013094187" evidence="2">
    <location>
        <begin position="24"/>
        <end position="427"/>
    </location>
</feature>
<keyword evidence="1 2" id="KW-0732">Signal</keyword>
<gene>
    <name evidence="4" type="ORF">SAMN06296427_101133</name>
</gene>
<dbReference type="PANTHER" id="PTHR47197:SF3">
    <property type="entry name" value="DIHYDRO-HEME D1 DEHYDROGENASE"/>
    <property type="match status" value="1"/>
</dbReference>
<evidence type="ECO:0000256" key="2">
    <source>
        <dbReference type="SAM" id="SignalP"/>
    </source>
</evidence>
<feature type="domain" description="Secretion system C-terminal sorting" evidence="3">
    <location>
        <begin position="360"/>
        <end position="426"/>
    </location>
</feature>
<evidence type="ECO:0000313" key="5">
    <source>
        <dbReference type="Proteomes" id="UP000192393"/>
    </source>
</evidence>
<dbReference type="STRING" id="1434700.SAMN06296427_101133"/>
<dbReference type="InterPro" id="IPR026444">
    <property type="entry name" value="Secre_tail"/>
</dbReference>
<dbReference type="Pfam" id="PF18962">
    <property type="entry name" value="Por_Secre_tail"/>
    <property type="match status" value="1"/>
</dbReference>
<dbReference type="SUPFAM" id="SSF51004">
    <property type="entry name" value="C-terminal (heme d1) domain of cytochrome cd1-nitrite reductase"/>
    <property type="match status" value="1"/>
</dbReference>